<name>A0ABR9K415_9ACTN</name>
<dbReference type="CDD" id="cd03062">
    <property type="entry name" value="TRX_Fd_Sucrase"/>
    <property type="match status" value="1"/>
</dbReference>
<dbReference type="SUPFAM" id="SSF52833">
    <property type="entry name" value="Thioredoxin-like"/>
    <property type="match status" value="1"/>
</dbReference>
<comment type="caution">
    <text evidence="1">The sequence shown here is derived from an EMBL/GenBank/DDBJ whole genome shotgun (WGS) entry which is preliminary data.</text>
</comment>
<organism evidence="1 2">
    <name type="scientific">Actinomadura algeriensis</name>
    <dbReference type="NCBI Taxonomy" id="1679523"/>
    <lineage>
        <taxon>Bacteria</taxon>
        <taxon>Bacillati</taxon>
        <taxon>Actinomycetota</taxon>
        <taxon>Actinomycetes</taxon>
        <taxon>Streptosporangiales</taxon>
        <taxon>Thermomonosporaceae</taxon>
        <taxon>Actinomadura</taxon>
    </lineage>
</organism>
<dbReference type="Proteomes" id="UP000627838">
    <property type="component" value="Unassembled WGS sequence"/>
</dbReference>
<accession>A0ABR9K415</accession>
<dbReference type="InterPro" id="IPR036249">
    <property type="entry name" value="Thioredoxin-like_sf"/>
</dbReference>
<proteinExistence type="predicted"/>
<keyword evidence="2" id="KW-1185">Reference proteome</keyword>
<evidence type="ECO:0008006" key="3">
    <source>
        <dbReference type="Google" id="ProtNLM"/>
    </source>
</evidence>
<dbReference type="Pfam" id="PF06999">
    <property type="entry name" value="Suc_Fer-like"/>
    <property type="match status" value="1"/>
</dbReference>
<reference evidence="1 2" key="1">
    <citation type="submission" date="2020-10" db="EMBL/GenBank/DDBJ databases">
        <title>Sequencing the genomes of 1000 actinobacteria strains.</title>
        <authorList>
            <person name="Klenk H.-P."/>
        </authorList>
    </citation>
    <scope>NUCLEOTIDE SEQUENCE [LARGE SCALE GENOMIC DNA]</scope>
    <source>
        <strain evidence="1 2">DSM 46744</strain>
    </source>
</reference>
<gene>
    <name evidence="1" type="ORF">H4W34_007395</name>
</gene>
<evidence type="ECO:0000313" key="2">
    <source>
        <dbReference type="Proteomes" id="UP000627838"/>
    </source>
</evidence>
<protein>
    <recommendedName>
        <fullName evidence="3">Sucrase ferredoxin</fullName>
    </recommendedName>
</protein>
<sequence length="301" mass="32143">MTRGKGCGHCPGSHTGELPCLASATTKARSWLLIEHPGPWPERVEDIAGPAPVVRALRAAQRAGVRPQLIRRTGRRRPTPPMQVYAVFSQGDRVWAEGRKLADPGELADLDLDALAAGRSPGLGAPVVDPVLLVCTHGKRNACCARTGAPLARALSSRFGPLVWETTHVGGDRFAANLVCLPHGFYYGDLGEAEATAAVHAYLRGEVVLDRLRGRAGTPEPAQAAEHFVRAHTGRLGVDAVTVESLTGTSRYEAVVTVQESRYRVVFEAVQHSAPCGPDCGENLETYIVRDLTLLNAAALV</sequence>
<evidence type="ECO:0000313" key="1">
    <source>
        <dbReference type="EMBL" id="MBE1537562.1"/>
    </source>
</evidence>
<dbReference type="InterPro" id="IPR009737">
    <property type="entry name" value="Aim32/Apd1-like"/>
</dbReference>
<dbReference type="EMBL" id="JADBDZ010000001">
    <property type="protein sequence ID" value="MBE1537562.1"/>
    <property type="molecule type" value="Genomic_DNA"/>
</dbReference>
<dbReference type="RefSeq" id="WP_192763415.1">
    <property type="nucleotide sequence ID" value="NZ_JADBDZ010000001.1"/>
</dbReference>